<dbReference type="EMBL" id="UINC01037549">
    <property type="protein sequence ID" value="SVB33202.1"/>
    <property type="molecule type" value="Genomic_DNA"/>
</dbReference>
<dbReference type="AlphaFoldDB" id="A0A382D590"/>
<keyword evidence="1" id="KW-0479">Metal-binding</keyword>
<evidence type="ECO:0000256" key="2">
    <source>
        <dbReference type="SAM" id="MobiDB-lite"/>
    </source>
</evidence>
<reference evidence="3" key="1">
    <citation type="submission" date="2018-05" db="EMBL/GenBank/DDBJ databases">
        <authorList>
            <person name="Lanie J.A."/>
            <person name="Ng W.-L."/>
            <person name="Kazmierczak K.M."/>
            <person name="Andrzejewski T.M."/>
            <person name="Davidsen T.M."/>
            <person name="Wayne K.J."/>
            <person name="Tettelin H."/>
            <person name="Glass J.I."/>
            <person name="Rusch D."/>
            <person name="Podicherti R."/>
            <person name="Tsui H.-C.T."/>
            <person name="Winkler M.E."/>
        </authorList>
    </citation>
    <scope>NUCLEOTIDE SEQUENCE</scope>
</reference>
<feature type="compositionally biased region" description="Basic residues" evidence="2">
    <location>
        <begin position="22"/>
        <end position="35"/>
    </location>
</feature>
<dbReference type="InterPro" id="IPR003739">
    <property type="entry name" value="Lys_aminomutase/Glu_NH3_mut"/>
</dbReference>
<evidence type="ECO:0000256" key="1">
    <source>
        <dbReference type="ARBA" id="ARBA00022485"/>
    </source>
</evidence>
<dbReference type="PANTHER" id="PTHR30538:SF1">
    <property type="entry name" value="L-LYSINE 2,3-AMINOMUTASE"/>
    <property type="match status" value="1"/>
</dbReference>
<name>A0A382D590_9ZZZZ</name>
<keyword evidence="1" id="KW-0411">Iron-sulfur</keyword>
<protein>
    <submittedName>
        <fullName evidence="3">Uncharacterized protein</fullName>
    </submittedName>
</protein>
<feature type="non-terminal residue" evidence="3">
    <location>
        <position position="118"/>
    </location>
</feature>
<gene>
    <name evidence="3" type="ORF">METZ01_LOCUS186056</name>
</gene>
<evidence type="ECO:0000313" key="3">
    <source>
        <dbReference type="EMBL" id="SVB33202.1"/>
    </source>
</evidence>
<dbReference type="Gene3D" id="3.20.20.70">
    <property type="entry name" value="Aldolase class I"/>
    <property type="match status" value="1"/>
</dbReference>
<organism evidence="3">
    <name type="scientific">marine metagenome</name>
    <dbReference type="NCBI Taxonomy" id="408172"/>
    <lineage>
        <taxon>unclassified sequences</taxon>
        <taxon>metagenomes</taxon>
        <taxon>ecological metagenomes</taxon>
    </lineage>
</organism>
<keyword evidence="1" id="KW-0004">4Fe-4S</keyword>
<keyword evidence="1" id="KW-0408">Iron</keyword>
<feature type="non-terminal residue" evidence="3">
    <location>
        <position position="1"/>
    </location>
</feature>
<sequence length="118" mass="13381">MSVQGSTPTENECHNPGESINHKVRRRRQRNKTGHLHNDTLPALETVARQFAVAITPHMLDTIDPHNPNDPVARQFLPDVRELESQSEERIDPIGDEQFSPVPGIVHRYPDRALLLPL</sequence>
<feature type="region of interest" description="Disordered" evidence="2">
    <location>
        <begin position="1"/>
        <end position="39"/>
    </location>
</feature>
<dbReference type="GO" id="GO:0051539">
    <property type="term" value="F:4 iron, 4 sulfur cluster binding"/>
    <property type="evidence" value="ECO:0007669"/>
    <property type="project" value="UniProtKB-KW"/>
</dbReference>
<feature type="compositionally biased region" description="Polar residues" evidence="2">
    <location>
        <begin position="1"/>
        <end position="10"/>
    </location>
</feature>
<accession>A0A382D590</accession>
<dbReference type="InterPro" id="IPR013785">
    <property type="entry name" value="Aldolase_TIM"/>
</dbReference>
<proteinExistence type="predicted"/>
<dbReference type="PANTHER" id="PTHR30538">
    <property type="entry name" value="LYSINE 2,3-AMINOMUTASE-RELATED"/>
    <property type="match status" value="1"/>
</dbReference>